<dbReference type="Gene3D" id="3.60.15.10">
    <property type="entry name" value="Ribonuclease Z/Hydroxyacylglutathione hydrolase-like"/>
    <property type="match status" value="1"/>
</dbReference>
<feature type="chain" id="PRO_5044718556" evidence="2">
    <location>
        <begin position="19"/>
        <end position="300"/>
    </location>
</feature>
<evidence type="ECO:0000313" key="4">
    <source>
        <dbReference type="EMBL" id="AXH11975.1"/>
    </source>
</evidence>
<dbReference type="GO" id="GO:0017001">
    <property type="term" value="P:antibiotic catabolic process"/>
    <property type="evidence" value="ECO:0007669"/>
    <property type="project" value="UniProtKB-ARBA"/>
</dbReference>
<dbReference type="Pfam" id="PF00753">
    <property type="entry name" value="Lactamase_B"/>
    <property type="match status" value="1"/>
</dbReference>
<dbReference type="RefSeq" id="WP_114838829.1">
    <property type="nucleotide sequence ID" value="NZ_CP031217.1"/>
</dbReference>
<evidence type="ECO:0000313" key="5">
    <source>
        <dbReference type="EMBL" id="RXK11093.1"/>
    </source>
</evidence>
<evidence type="ECO:0000256" key="2">
    <source>
        <dbReference type="SAM" id="SignalP"/>
    </source>
</evidence>
<dbReference type="KEGG" id="hbv:ABIV_0969"/>
<evidence type="ECO:0000313" key="6">
    <source>
        <dbReference type="Proteomes" id="UP000253850"/>
    </source>
</evidence>
<gene>
    <name evidence="4" type="ORF">ABIV_0969</name>
    <name evidence="5" type="ORF">CRV05_01620</name>
</gene>
<evidence type="ECO:0000256" key="1">
    <source>
        <dbReference type="ARBA" id="ARBA00005250"/>
    </source>
</evidence>
<evidence type="ECO:0000259" key="3">
    <source>
        <dbReference type="SMART" id="SM00849"/>
    </source>
</evidence>
<reference evidence="4 6" key="2">
    <citation type="submission" date="2018-07" db="EMBL/GenBank/DDBJ databases">
        <title>Complete genome of the Arcobacter bivalviorum type strain LMG 26154.</title>
        <authorList>
            <person name="Miller W.G."/>
            <person name="Yee E."/>
            <person name="Bono J.L."/>
        </authorList>
    </citation>
    <scope>NUCLEOTIDE SEQUENCE [LARGE SCALE GENOMIC DNA]</scope>
    <source>
        <strain evidence="4 6">LMG 26154</strain>
    </source>
</reference>
<protein>
    <submittedName>
        <fullName evidence="5">MBL fold metallo-hydrolase</fullName>
    </submittedName>
    <submittedName>
        <fullName evidence="4">MBL fold metallohydrolase</fullName>
    </submittedName>
</protein>
<organism evidence="5 7">
    <name type="scientific">Halarcobacter bivalviorum</name>
    <dbReference type="NCBI Taxonomy" id="663364"/>
    <lineage>
        <taxon>Bacteria</taxon>
        <taxon>Pseudomonadati</taxon>
        <taxon>Campylobacterota</taxon>
        <taxon>Epsilonproteobacteria</taxon>
        <taxon>Campylobacterales</taxon>
        <taxon>Arcobacteraceae</taxon>
        <taxon>Halarcobacter</taxon>
    </lineage>
</organism>
<dbReference type="Proteomes" id="UP000253850">
    <property type="component" value="Chromosome"/>
</dbReference>
<comment type="similarity">
    <text evidence="1">Belongs to the metallo-beta-lactamase superfamily. Class-B beta-lactamase family.</text>
</comment>
<dbReference type="EMBL" id="PDKM01000001">
    <property type="protein sequence ID" value="RXK11093.1"/>
    <property type="molecule type" value="Genomic_DNA"/>
</dbReference>
<dbReference type="EMBL" id="CP031217">
    <property type="protein sequence ID" value="AXH11975.1"/>
    <property type="molecule type" value="Genomic_DNA"/>
</dbReference>
<dbReference type="CDD" id="cd16282">
    <property type="entry name" value="metallo-hydrolase-like_MBL-fold"/>
    <property type="match status" value="1"/>
</dbReference>
<dbReference type="InterPro" id="IPR001279">
    <property type="entry name" value="Metallo-B-lactamas"/>
</dbReference>
<proteinExistence type="inferred from homology"/>
<feature type="domain" description="Metallo-beta-lactamase" evidence="3">
    <location>
        <begin position="46"/>
        <end position="229"/>
    </location>
</feature>
<accession>A0AAX2AD90</accession>
<dbReference type="InterPro" id="IPR036866">
    <property type="entry name" value="RibonucZ/Hydroxyglut_hydro"/>
</dbReference>
<dbReference type="SMART" id="SM00849">
    <property type="entry name" value="Lactamase_B"/>
    <property type="match status" value="1"/>
</dbReference>
<dbReference type="PANTHER" id="PTHR42951">
    <property type="entry name" value="METALLO-BETA-LACTAMASE DOMAIN-CONTAINING"/>
    <property type="match status" value="1"/>
</dbReference>
<evidence type="ECO:0000313" key="7">
    <source>
        <dbReference type="Proteomes" id="UP000289193"/>
    </source>
</evidence>
<keyword evidence="2" id="KW-0732">Signal</keyword>
<dbReference type="SUPFAM" id="SSF56281">
    <property type="entry name" value="Metallo-hydrolase/oxidoreductase"/>
    <property type="match status" value="1"/>
</dbReference>
<dbReference type="AlphaFoldDB" id="A0AAX2AD90"/>
<dbReference type="Proteomes" id="UP000289193">
    <property type="component" value="Unassembled WGS sequence"/>
</dbReference>
<feature type="signal peptide" evidence="2">
    <location>
        <begin position="1"/>
        <end position="18"/>
    </location>
</feature>
<name>A0AAX2AD90_9BACT</name>
<dbReference type="InterPro" id="IPR050855">
    <property type="entry name" value="NDM-1-like"/>
</dbReference>
<keyword evidence="7" id="KW-1185">Reference proteome</keyword>
<reference evidence="5 7" key="1">
    <citation type="submission" date="2017-10" db="EMBL/GenBank/DDBJ databases">
        <title>Genomics of the genus Arcobacter.</title>
        <authorList>
            <person name="Perez-Cataluna A."/>
            <person name="Figueras M.J."/>
        </authorList>
    </citation>
    <scope>NUCLEOTIDE SEQUENCE [LARGE SCALE GENOMIC DNA]</scope>
    <source>
        <strain evidence="5 7">CECT 7835</strain>
    </source>
</reference>
<dbReference type="PANTHER" id="PTHR42951:SF4">
    <property type="entry name" value="ACYL-COENZYME A THIOESTERASE MBLAC2"/>
    <property type="match status" value="1"/>
</dbReference>
<sequence>MKLFKALFLFLFSTSLLIAGNHEVKEEVKITTTKLATGVYMLQGKGGNIGLSIGEDGILMIDSQFAPLSEKIKASIKELSTKPIKYLVNTHWHFDHTNGNENIAKDGVIIVSHENVKKRLSEDSFIKAFNKTVPALPKIALPTITFTDKIDFDLNNENIEVIYQKNAHTDGDSVIFFKNANVVHAGDIYFNGFYPFIDESSKGDVEGVIKAVEYILSRVDDNTKIIPGHGKLSNKKELTYYKETLIELNKRMKKLITEGKTLEEIVALKPFADYDKKLGGGFLPPEKFLKIFYGVVKAKQ</sequence>